<comment type="function">
    <text evidence="2">Catalyzes the epimerization of the C3' and C5'positions of dTDP-6-deoxy-D-xylo-4-hexulose, forming dTDP-6-deoxy-L-lyxo-4-hexulose.</text>
</comment>
<dbReference type="PANTHER" id="PTHR21047">
    <property type="entry name" value="DTDP-6-DEOXY-D-GLUCOSE-3,5 EPIMERASE"/>
    <property type="match status" value="1"/>
</dbReference>
<dbReference type="OrthoDB" id="9800680at2"/>
<organism evidence="10 11">
    <name type="scientific">Methylomagnum ishizawai</name>
    <dbReference type="NCBI Taxonomy" id="1760988"/>
    <lineage>
        <taxon>Bacteria</taxon>
        <taxon>Pseudomonadati</taxon>
        <taxon>Pseudomonadota</taxon>
        <taxon>Gammaproteobacteria</taxon>
        <taxon>Methylococcales</taxon>
        <taxon>Methylococcaceae</taxon>
        <taxon>Methylomagnum</taxon>
    </lineage>
</organism>
<dbReference type="STRING" id="1760988.SAMN02949497_3809"/>
<evidence type="ECO:0000256" key="1">
    <source>
        <dbReference type="ARBA" id="ARBA00001298"/>
    </source>
</evidence>
<dbReference type="PANTHER" id="PTHR21047:SF2">
    <property type="entry name" value="THYMIDINE DIPHOSPHO-4-KETO-RHAMNOSE 3,5-EPIMERASE"/>
    <property type="match status" value="1"/>
</dbReference>
<dbReference type="GO" id="GO:0005829">
    <property type="term" value="C:cytosol"/>
    <property type="evidence" value="ECO:0007669"/>
    <property type="project" value="TreeGrafter"/>
</dbReference>
<reference evidence="10 11" key="1">
    <citation type="submission" date="2016-12" db="EMBL/GenBank/DDBJ databases">
        <authorList>
            <person name="Song W.-J."/>
            <person name="Kurnit D.M."/>
        </authorList>
    </citation>
    <scope>NUCLEOTIDE SEQUENCE [LARGE SCALE GENOMIC DNA]</scope>
    <source>
        <strain evidence="10 11">175</strain>
    </source>
</reference>
<comment type="catalytic activity">
    <reaction evidence="1">
        <text>dTDP-4-dehydro-6-deoxy-alpha-D-glucose = dTDP-4-dehydro-beta-L-rhamnose</text>
        <dbReference type="Rhea" id="RHEA:16969"/>
        <dbReference type="ChEBI" id="CHEBI:57649"/>
        <dbReference type="ChEBI" id="CHEBI:62830"/>
        <dbReference type="EC" id="5.1.3.13"/>
    </reaction>
</comment>
<proteinExistence type="predicted"/>
<evidence type="ECO:0000256" key="9">
    <source>
        <dbReference type="PIRSR" id="PIRSR600888-3"/>
    </source>
</evidence>
<sequence>MSATRSDPAGLFEARATALPGCLELRPRIIGDGRGRFVKVFHAGAFAALGLATEYPEEYYSVSKAGVIRGLHFQVPPMDHAKLVFCVAGRIQDAALDIRRGSPTYGRSLTLELSAELGNMLYLPSGLAHGFCVLDETAVVVYQTSRPYSPAHDSGLRWDSAGIPWHTAKPILSERDQGHPPFADYVSPFVFTPP</sequence>
<accession>A0A1Y6D7E1</accession>
<feature type="active site" description="Proton acceptor" evidence="8">
    <location>
        <position position="72"/>
    </location>
</feature>
<evidence type="ECO:0000256" key="2">
    <source>
        <dbReference type="ARBA" id="ARBA00001997"/>
    </source>
</evidence>
<protein>
    <recommendedName>
        <fullName evidence="4">dTDP-4-dehydrorhamnose 3,5-epimerase</fullName>
        <ecNumber evidence="3">5.1.3.13</ecNumber>
    </recommendedName>
    <alternativeName>
        <fullName evidence="6">Thymidine diphospho-4-keto-rhamnose 3,5-epimerase</fullName>
    </alternativeName>
    <alternativeName>
        <fullName evidence="5">dTDP-4-keto-6-deoxyglucose 3,5-epimerase</fullName>
    </alternativeName>
    <alternativeName>
        <fullName evidence="7">dTDP-6-deoxy-D-xylo-4-hexulose 3,5-epimerase</fullName>
    </alternativeName>
</protein>
<dbReference type="InterPro" id="IPR000888">
    <property type="entry name" value="RmlC-like"/>
</dbReference>
<dbReference type="SUPFAM" id="SSF51182">
    <property type="entry name" value="RmlC-like cupins"/>
    <property type="match status" value="1"/>
</dbReference>
<evidence type="ECO:0000256" key="3">
    <source>
        <dbReference type="ARBA" id="ARBA00012098"/>
    </source>
</evidence>
<evidence type="ECO:0000256" key="7">
    <source>
        <dbReference type="ARBA" id="ARBA00033311"/>
    </source>
</evidence>
<evidence type="ECO:0000313" key="10">
    <source>
        <dbReference type="EMBL" id="SMF96412.1"/>
    </source>
</evidence>
<dbReference type="GO" id="GO:0008830">
    <property type="term" value="F:dTDP-4-dehydrorhamnose 3,5-epimerase activity"/>
    <property type="evidence" value="ECO:0007669"/>
    <property type="project" value="UniProtKB-EC"/>
</dbReference>
<feature type="site" description="Participates in a stacking interaction with the thymidine ring of dTDP-4-oxo-6-deoxyglucose" evidence="9">
    <location>
        <position position="148"/>
    </location>
</feature>
<dbReference type="RefSeq" id="WP_085215302.1">
    <property type="nucleotide sequence ID" value="NZ_FXAM01000001.1"/>
</dbReference>
<dbReference type="GO" id="GO:0019305">
    <property type="term" value="P:dTDP-rhamnose biosynthetic process"/>
    <property type="evidence" value="ECO:0007669"/>
    <property type="project" value="TreeGrafter"/>
</dbReference>
<dbReference type="AlphaFoldDB" id="A0A1Y6D7E1"/>
<dbReference type="EC" id="5.1.3.13" evidence="3"/>
<dbReference type="Proteomes" id="UP000192923">
    <property type="component" value="Unassembled WGS sequence"/>
</dbReference>
<evidence type="ECO:0000256" key="5">
    <source>
        <dbReference type="ARBA" id="ARBA00029758"/>
    </source>
</evidence>
<evidence type="ECO:0000256" key="6">
    <source>
        <dbReference type="ARBA" id="ARBA00031424"/>
    </source>
</evidence>
<evidence type="ECO:0000256" key="8">
    <source>
        <dbReference type="PIRSR" id="PIRSR600888-1"/>
    </source>
</evidence>
<gene>
    <name evidence="10" type="ORF">SAMN02949497_3809</name>
</gene>
<dbReference type="InterPro" id="IPR011051">
    <property type="entry name" value="RmlC_Cupin_sf"/>
</dbReference>
<dbReference type="Pfam" id="PF00908">
    <property type="entry name" value="dTDP_sugar_isom"/>
    <property type="match status" value="1"/>
</dbReference>
<dbReference type="GO" id="GO:0000271">
    <property type="term" value="P:polysaccharide biosynthetic process"/>
    <property type="evidence" value="ECO:0007669"/>
    <property type="project" value="TreeGrafter"/>
</dbReference>
<evidence type="ECO:0000313" key="11">
    <source>
        <dbReference type="Proteomes" id="UP000192923"/>
    </source>
</evidence>
<dbReference type="Gene3D" id="2.60.120.10">
    <property type="entry name" value="Jelly Rolls"/>
    <property type="match status" value="1"/>
</dbReference>
<name>A0A1Y6D7E1_9GAMM</name>
<dbReference type="InterPro" id="IPR014710">
    <property type="entry name" value="RmlC-like_jellyroll"/>
</dbReference>
<dbReference type="EMBL" id="FXAM01000001">
    <property type="protein sequence ID" value="SMF96412.1"/>
    <property type="molecule type" value="Genomic_DNA"/>
</dbReference>
<keyword evidence="11" id="KW-1185">Reference proteome</keyword>
<evidence type="ECO:0000256" key="4">
    <source>
        <dbReference type="ARBA" id="ARBA00019595"/>
    </source>
</evidence>
<feature type="active site" description="Proton donor" evidence="8">
    <location>
        <position position="142"/>
    </location>
</feature>
<dbReference type="CDD" id="cd00438">
    <property type="entry name" value="cupin_RmlC"/>
    <property type="match status" value="1"/>
</dbReference>